<evidence type="ECO:0000313" key="2">
    <source>
        <dbReference type="EMBL" id="USS00021.1"/>
    </source>
</evidence>
<dbReference type="EMBL" id="CP099799">
    <property type="protein sequence ID" value="USS00021.1"/>
    <property type="molecule type" value="Genomic_DNA"/>
</dbReference>
<evidence type="ECO:0008006" key="5">
    <source>
        <dbReference type="Google" id="ProtNLM"/>
    </source>
</evidence>
<dbReference type="AlphaFoldDB" id="A0A9N7JKC0"/>
<name>A0A9N7JKC0_CLOSE</name>
<dbReference type="Proteomes" id="UP001055437">
    <property type="component" value="Chromosome"/>
</dbReference>
<accession>A0A9N7JKC0</accession>
<gene>
    <name evidence="1" type="ORF">CP523_02665</name>
    <name evidence="2" type="ORF">NH397_11000</name>
</gene>
<dbReference type="GeneID" id="303559580"/>
<evidence type="ECO:0000313" key="4">
    <source>
        <dbReference type="Proteomes" id="UP001055437"/>
    </source>
</evidence>
<protein>
    <recommendedName>
        <fullName evidence="5">Flagellar protein FliT</fullName>
    </recommendedName>
</protein>
<reference evidence="2" key="2">
    <citation type="submission" date="2022-06" db="EMBL/GenBank/DDBJ databases">
        <authorList>
            <person name="Holder M.E."/>
            <person name="Ajami N.J."/>
            <person name="Petrosino J.F."/>
        </authorList>
    </citation>
    <scope>NUCLEOTIDE SEQUENCE</scope>
    <source>
        <strain evidence="2">RMA 8861</strain>
    </source>
</reference>
<proteinExistence type="predicted"/>
<reference evidence="1 3" key="1">
    <citation type="submission" date="2017-09" db="EMBL/GenBank/DDBJ databases">
        <authorList>
            <person name="Thomas P."/>
            <person name="Seyboldt C."/>
        </authorList>
    </citation>
    <scope>NUCLEOTIDE SEQUENCE [LARGE SCALE GENOMIC DNA]</scope>
    <source>
        <strain evidence="1 3">DSM 7534</strain>
    </source>
</reference>
<evidence type="ECO:0000313" key="1">
    <source>
        <dbReference type="EMBL" id="AYE33442.1"/>
    </source>
</evidence>
<dbReference type="EMBL" id="CP023671">
    <property type="protein sequence ID" value="AYE33442.1"/>
    <property type="molecule type" value="Genomic_DNA"/>
</dbReference>
<keyword evidence="4" id="KW-1185">Reference proteome</keyword>
<dbReference type="KEGG" id="csep:CP523_02665"/>
<dbReference type="Proteomes" id="UP000280586">
    <property type="component" value="Chromosome"/>
</dbReference>
<evidence type="ECO:0000313" key="3">
    <source>
        <dbReference type="Proteomes" id="UP000280586"/>
    </source>
</evidence>
<organism evidence="1 3">
    <name type="scientific">Clostridium septicum</name>
    <dbReference type="NCBI Taxonomy" id="1504"/>
    <lineage>
        <taxon>Bacteria</taxon>
        <taxon>Bacillati</taxon>
        <taxon>Bacillota</taxon>
        <taxon>Clostridia</taxon>
        <taxon>Eubacteriales</taxon>
        <taxon>Clostridiaceae</taxon>
        <taxon>Clostridium</taxon>
    </lineage>
</organism>
<sequence>MLRSLLEEYKKITDEIFCEVSGNCDVEDLLDKRQKIIESLFENFNKDSIKNEYLGLGLKELDDNLYDAMAKEKNKVKSELLKLKKVRAARQCYEQNIRKNNFFNEKV</sequence>
<dbReference type="RefSeq" id="WP_066676941.1">
    <property type="nucleotide sequence ID" value="NZ_CABMIZ010000021.1"/>
</dbReference>